<evidence type="ECO:0000256" key="4">
    <source>
        <dbReference type="ARBA" id="ARBA00022989"/>
    </source>
</evidence>
<feature type="transmembrane region" description="Helical" evidence="7">
    <location>
        <begin position="170"/>
        <end position="192"/>
    </location>
</feature>
<keyword evidence="4 7" id="KW-1133">Transmembrane helix</keyword>
<evidence type="ECO:0000256" key="6">
    <source>
        <dbReference type="SAM" id="MobiDB-lite"/>
    </source>
</evidence>
<dbReference type="PIRSF" id="PIRSF006060">
    <property type="entry name" value="AA_transporter"/>
    <property type="match status" value="1"/>
</dbReference>
<comment type="subcellular location">
    <subcellularLocation>
        <location evidence="1">Membrane</location>
        <topology evidence="1">Multi-pass membrane protein</topology>
    </subcellularLocation>
</comment>
<keyword evidence="5 7" id="KW-0472">Membrane</keyword>
<dbReference type="PANTHER" id="PTHR43341">
    <property type="entry name" value="AMINO ACID PERMEASE"/>
    <property type="match status" value="1"/>
</dbReference>
<feature type="region of interest" description="Disordered" evidence="6">
    <location>
        <begin position="1"/>
        <end position="29"/>
    </location>
</feature>
<dbReference type="FunFam" id="1.20.1740.10:FF:000001">
    <property type="entry name" value="Amino acid permease"/>
    <property type="match status" value="1"/>
</dbReference>
<dbReference type="AlphaFoldDB" id="A0A0F0IJU3"/>
<organism evidence="9 10">
    <name type="scientific">Aspergillus parasiticus (strain ATCC 56775 / NRRL 5862 / SRRC 143 / SU-1)</name>
    <dbReference type="NCBI Taxonomy" id="1403190"/>
    <lineage>
        <taxon>Eukaryota</taxon>
        <taxon>Fungi</taxon>
        <taxon>Dikarya</taxon>
        <taxon>Ascomycota</taxon>
        <taxon>Pezizomycotina</taxon>
        <taxon>Eurotiomycetes</taxon>
        <taxon>Eurotiomycetidae</taxon>
        <taxon>Eurotiales</taxon>
        <taxon>Aspergillaceae</taxon>
        <taxon>Aspergillus</taxon>
        <taxon>Aspergillus subgen. Circumdati</taxon>
    </lineage>
</organism>
<keyword evidence="2" id="KW-0813">Transport</keyword>
<evidence type="ECO:0000256" key="1">
    <source>
        <dbReference type="ARBA" id="ARBA00004141"/>
    </source>
</evidence>
<feature type="transmembrane region" description="Helical" evidence="7">
    <location>
        <begin position="364"/>
        <end position="382"/>
    </location>
</feature>
<dbReference type="Pfam" id="PF00324">
    <property type="entry name" value="AA_permease"/>
    <property type="match status" value="1"/>
</dbReference>
<dbReference type="Proteomes" id="UP000033540">
    <property type="component" value="Unassembled WGS sequence"/>
</dbReference>
<dbReference type="EMBL" id="JZEE01000194">
    <property type="protein sequence ID" value="KJK67421.1"/>
    <property type="molecule type" value="Genomic_DNA"/>
</dbReference>
<evidence type="ECO:0000313" key="9">
    <source>
        <dbReference type="EMBL" id="KJK67421.1"/>
    </source>
</evidence>
<name>A0A0F0IJU3_ASPPU</name>
<accession>A0A0F0IJU3</accession>
<gene>
    <name evidence="9" type="ORF">P875_00117227</name>
</gene>
<feature type="transmembrane region" description="Helical" evidence="7">
    <location>
        <begin position="36"/>
        <end position="56"/>
    </location>
</feature>
<reference evidence="9 10" key="1">
    <citation type="submission" date="2015-02" db="EMBL/GenBank/DDBJ databases">
        <title>Draft genome sequence of Aspergillus parasiticus SU-1.</title>
        <authorList>
            <person name="Yu J."/>
            <person name="Fedorova N."/>
            <person name="Yin Y."/>
            <person name="Losada L."/>
            <person name="Zafar N."/>
            <person name="Taujale R."/>
            <person name="Ehrlich K.C."/>
            <person name="Bhatnagar D."/>
            <person name="Cleveland T.E."/>
            <person name="Bennett J.W."/>
            <person name="Nierman W.C."/>
        </authorList>
    </citation>
    <scope>NUCLEOTIDE SEQUENCE [LARGE SCALE GENOMIC DNA]</scope>
    <source>
        <strain evidence="10">ATCC 56775 / NRRL 5862 / SRRC 143 / SU-1</strain>
    </source>
</reference>
<feature type="transmembrane region" description="Helical" evidence="7">
    <location>
        <begin position="466"/>
        <end position="485"/>
    </location>
</feature>
<dbReference type="InterPro" id="IPR050524">
    <property type="entry name" value="APC_YAT"/>
</dbReference>
<dbReference type="OrthoDB" id="3900342at2759"/>
<feature type="transmembrane region" description="Helical" evidence="7">
    <location>
        <begin position="102"/>
        <end position="123"/>
    </location>
</feature>
<evidence type="ECO:0000256" key="5">
    <source>
        <dbReference type="ARBA" id="ARBA00023136"/>
    </source>
</evidence>
<feature type="domain" description="Amino acid permease/ SLC12A" evidence="8">
    <location>
        <begin position="33"/>
        <end position="495"/>
    </location>
</feature>
<evidence type="ECO:0000256" key="7">
    <source>
        <dbReference type="SAM" id="Phobius"/>
    </source>
</evidence>
<dbReference type="InterPro" id="IPR004841">
    <property type="entry name" value="AA-permease/SLC12A_dom"/>
</dbReference>
<evidence type="ECO:0000313" key="10">
    <source>
        <dbReference type="Proteomes" id="UP000033540"/>
    </source>
</evidence>
<sequence length="530" mass="57644">MKKVEGNDTEMPGTADMETINNGTTHRGLKPRHSQMIALGGCVGTGLFVGTGATLATGGPAFILAAFIVMSILVYSVVTTIIEITAYLPINGASMSYYASRYVSPSLGVALGWLYVYSLGILVPYEITAGALVIDYWNSPVNIGVWITIFIFVIVGLNFLPVTYYGESEFWFAAIKIITIAGLLILAFVIFWGGGPNQNGILGFHYWKEPGATATYLVDGPTGKFVAFVETLVLSAFPFVFAPELLLFTSGEMHNPQKDLPKAGRRFTLRLVVFYIGSVLAIGVMCPYNEDALINGGEGAKSSPFVVGIQHAGIHGLGSVVNAVILITAWSAGSAYLYMSSRALYSLAVAEQTPAIFKKCTKDGVPYVAVMACSLFSLLAYLNCGANSSTVFQWFVNITNTSGFLSWVCCCIVYLRFRAAWNAQGRPALPYRSWIQPYGAWGAILFFIVLALINGFNVFFPGQFSAATFVTTYIGIPAFFGLYLIHKVWRGRSDPWLYPATEIDIHEGLEHVHGEERAASEEEPDPTKSM</sequence>
<feature type="transmembrane region" description="Helical" evidence="7">
    <location>
        <begin position="62"/>
        <end position="90"/>
    </location>
</feature>
<proteinExistence type="predicted"/>
<evidence type="ECO:0000259" key="8">
    <source>
        <dbReference type="Pfam" id="PF00324"/>
    </source>
</evidence>
<feature type="transmembrane region" description="Helical" evidence="7">
    <location>
        <begin position="394"/>
        <end position="417"/>
    </location>
</feature>
<dbReference type="PANTHER" id="PTHR43341:SF38">
    <property type="entry name" value="PROLINE TRANSPORTER (EUROFUNG)"/>
    <property type="match status" value="1"/>
</dbReference>
<feature type="transmembrane region" description="Helical" evidence="7">
    <location>
        <begin position="267"/>
        <end position="285"/>
    </location>
</feature>
<dbReference type="STRING" id="1403190.A0A0F0IJU3"/>
<dbReference type="GO" id="GO:0015171">
    <property type="term" value="F:amino acid transmembrane transporter activity"/>
    <property type="evidence" value="ECO:0007669"/>
    <property type="project" value="TreeGrafter"/>
</dbReference>
<protein>
    <submittedName>
        <fullName evidence="9">Amino acid permease</fullName>
    </submittedName>
</protein>
<comment type="caution">
    <text evidence="9">The sequence shown here is derived from an EMBL/GenBank/DDBJ whole genome shotgun (WGS) entry which is preliminary data.</text>
</comment>
<dbReference type="Gene3D" id="1.20.1740.10">
    <property type="entry name" value="Amino acid/polyamine transporter I"/>
    <property type="match status" value="1"/>
</dbReference>
<feature type="transmembrane region" description="Helical" evidence="7">
    <location>
        <begin position="438"/>
        <end position="460"/>
    </location>
</feature>
<dbReference type="GO" id="GO:0016020">
    <property type="term" value="C:membrane"/>
    <property type="evidence" value="ECO:0007669"/>
    <property type="project" value="UniProtKB-SubCell"/>
</dbReference>
<feature type="transmembrane region" description="Helical" evidence="7">
    <location>
        <begin position="225"/>
        <end position="247"/>
    </location>
</feature>
<evidence type="ECO:0000256" key="2">
    <source>
        <dbReference type="ARBA" id="ARBA00022448"/>
    </source>
</evidence>
<feature type="transmembrane region" description="Helical" evidence="7">
    <location>
        <begin position="143"/>
        <end position="163"/>
    </location>
</feature>
<feature type="transmembrane region" description="Helical" evidence="7">
    <location>
        <begin position="320"/>
        <end position="339"/>
    </location>
</feature>
<evidence type="ECO:0000256" key="3">
    <source>
        <dbReference type="ARBA" id="ARBA00022692"/>
    </source>
</evidence>
<keyword evidence="3 7" id="KW-0812">Transmembrane</keyword>